<evidence type="ECO:0000256" key="2">
    <source>
        <dbReference type="ARBA" id="ARBA00022448"/>
    </source>
</evidence>
<dbReference type="SUPFAM" id="SSF52540">
    <property type="entry name" value="P-loop containing nucleoside triphosphate hydrolases"/>
    <property type="match status" value="2"/>
</dbReference>
<evidence type="ECO:0000256" key="3">
    <source>
        <dbReference type="ARBA" id="ARBA00022475"/>
    </source>
</evidence>
<evidence type="ECO:0000259" key="10">
    <source>
        <dbReference type="PROSITE" id="PS50893"/>
    </source>
</evidence>
<dbReference type="FunFam" id="3.40.50.300:FF:000127">
    <property type="entry name" value="Ribose import ATP-binding protein RbsA"/>
    <property type="match status" value="1"/>
</dbReference>
<dbReference type="InterPro" id="IPR003439">
    <property type="entry name" value="ABC_transporter-like_ATP-bd"/>
</dbReference>
<evidence type="ECO:0000256" key="8">
    <source>
        <dbReference type="ARBA" id="ARBA00022967"/>
    </source>
</evidence>
<sequence length="513" mass="54650">MSGVDSAQPVLRLQNITKRFGPVTANEAVTFDLAKGEVIALLGENGAGKTTLMNILFGQYTADEGQVSVFGKPLPPGNPRAALDAGVGMVHQHFTLAGNLTVWENIVLGAQPLHAPRLRAGAAKAKIRALSEEFQLKVDPDAKISALTVGERQRVEILKALYRDARILILDEPTAVLTPQETDALFATLRKAIDLGLSIVFISHKLHEVMAISNRVLVLRHGKLVAERATLDTDRAELSALMVGAETSAPELSRATPGAPLLSLAQLSTPPIGTAPGLRKIDLTLRAGQITGLAGVSGNGQAALSDLISGLVSPQSGTFEIAGSPVTGWTPRTAIAQGIARIPEDRHKTGTIADFDLTENTILETYATQFSKRGWMNWRGAKAHAEALIKTYDVRCSGPDARIRLLSGGNMQKLILGRVLENAPRIILANQPVRGLDIGAVNYVHGRLAAARDAGAAVLLISEDLDEIMRLSDVIHVISDGRLSPEFARGTMQPEQLGVWMAGDGFEGENHAA</sequence>
<dbReference type="Proteomes" id="UP000199478">
    <property type="component" value="Unassembled WGS sequence"/>
</dbReference>
<accession>A0A1I6HEY2</accession>
<dbReference type="AlphaFoldDB" id="A0A1I6HEY2"/>
<dbReference type="SMART" id="SM00382">
    <property type="entry name" value="AAA"/>
    <property type="match status" value="1"/>
</dbReference>
<keyword evidence="5" id="KW-0677">Repeat</keyword>
<evidence type="ECO:0000256" key="1">
    <source>
        <dbReference type="ARBA" id="ARBA00004202"/>
    </source>
</evidence>
<dbReference type="EMBL" id="FOYP01000002">
    <property type="protein sequence ID" value="SFR53009.1"/>
    <property type="molecule type" value="Genomic_DNA"/>
</dbReference>
<keyword evidence="9" id="KW-0472">Membrane</keyword>
<comment type="subcellular location">
    <subcellularLocation>
        <location evidence="1">Cell membrane</location>
        <topology evidence="1">Peripheral membrane protein</topology>
    </subcellularLocation>
</comment>
<keyword evidence="2" id="KW-0813">Transport</keyword>
<dbReference type="GO" id="GO:0005886">
    <property type="term" value="C:plasma membrane"/>
    <property type="evidence" value="ECO:0007669"/>
    <property type="project" value="UniProtKB-SubCell"/>
</dbReference>
<keyword evidence="8" id="KW-1278">Translocase</keyword>
<organism evidence="11 12">
    <name type="scientific">Yoonia tamlensis</name>
    <dbReference type="NCBI Taxonomy" id="390270"/>
    <lineage>
        <taxon>Bacteria</taxon>
        <taxon>Pseudomonadati</taxon>
        <taxon>Pseudomonadota</taxon>
        <taxon>Alphaproteobacteria</taxon>
        <taxon>Rhodobacterales</taxon>
        <taxon>Paracoccaceae</taxon>
        <taxon>Yoonia</taxon>
    </lineage>
</organism>
<gene>
    <name evidence="11" type="ORF">SAMN04488005_2616</name>
</gene>
<evidence type="ECO:0000256" key="6">
    <source>
        <dbReference type="ARBA" id="ARBA00022741"/>
    </source>
</evidence>
<dbReference type="Gene3D" id="3.40.50.300">
    <property type="entry name" value="P-loop containing nucleotide triphosphate hydrolases"/>
    <property type="match status" value="2"/>
</dbReference>
<keyword evidence="12" id="KW-1185">Reference proteome</keyword>
<name>A0A1I6HEY2_9RHOB</name>
<dbReference type="STRING" id="390270.SAMN04488005_2616"/>
<dbReference type="GO" id="GO:0016887">
    <property type="term" value="F:ATP hydrolysis activity"/>
    <property type="evidence" value="ECO:0007669"/>
    <property type="project" value="InterPro"/>
</dbReference>
<dbReference type="RefSeq" id="WP_090200952.1">
    <property type="nucleotide sequence ID" value="NZ_FOYP01000002.1"/>
</dbReference>
<dbReference type="InterPro" id="IPR050107">
    <property type="entry name" value="ABC_carbohydrate_import_ATPase"/>
</dbReference>
<dbReference type="PROSITE" id="PS50893">
    <property type="entry name" value="ABC_TRANSPORTER_2"/>
    <property type="match status" value="2"/>
</dbReference>
<dbReference type="CDD" id="cd03215">
    <property type="entry name" value="ABC_Carb_Monos_II"/>
    <property type="match status" value="1"/>
</dbReference>
<evidence type="ECO:0000256" key="7">
    <source>
        <dbReference type="ARBA" id="ARBA00022840"/>
    </source>
</evidence>
<keyword evidence="3" id="KW-1003">Cell membrane</keyword>
<evidence type="ECO:0000313" key="11">
    <source>
        <dbReference type="EMBL" id="SFR53009.1"/>
    </source>
</evidence>
<evidence type="ECO:0000313" key="12">
    <source>
        <dbReference type="Proteomes" id="UP000199478"/>
    </source>
</evidence>
<proteinExistence type="predicted"/>
<dbReference type="InterPro" id="IPR003593">
    <property type="entry name" value="AAA+_ATPase"/>
</dbReference>
<feature type="domain" description="ABC transporter" evidence="10">
    <location>
        <begin position="11"/>
        <end position="246"/>
    </location>
</feature>
<feature type="domain" description="ABC transporter" evidence="10">
    <location>
        <begin position="262"/>
        <end position="505"/>
    </location>
</feature>
<reference evidence="12" key="1">
    <citation type="submission" date="2016-10" db="EMBL/GenBank/DDBJ databases">
        <authorList>
            <person name="Varghese N."/>
            <person name="Submissions S."/>
        </authorList>
    </citation>
    <scope>NUCLEOTIDE SEQUENCE [LARGE SCALE GENOMIC DNA]</scope>
    <source>
        <strain evidence="12">DSM 26879</strain>
    </source>
</reference>
<dbReference type="OrthoDB" id="9805029at2"/>
<evidence type="ECO:0000256" key="5">
    <source>
        <dbReference type="ARBA" id="ARBA00022737"/>
    </source>
</evidence>
<keyword evidence="7 11" id="KW-0067">ATP-binding</keyword>
<keyword evidence="4" id="KW-0762">Sugar transport</keyword>
<dbReference type="PANTHER" id="PTHR43790:SF9">
    <property type="entry name" value="GALACTOFURANOSE TRANSPORTER ATP-BINDING PROTEIN YTFR"/>
    <property type="match status" value="1"/>
</dbReference>
<evidence type="ECO:0000256" key="9">
    <source>
        <dbReference type="ARBA" id="ARBA00023136"/>
    </source>
</evidence>
<dbReference type="InterPro" id="IPR017871">
    <property type="entry name" value="ABC_transporter-like_CS"/>
</dbReference>
<evidence type="ECO:0000256" key="4">
    <source>
        <dbReference type="ARBA" id="ARBA00022597"/>
    </source>
</evidence>
<dbReference type="CDD" id="cd03216">
    <property type="entry name" value="ABC_Carb_Monos_I"/>
    <property type="match status" value="1"/>
</dbReference>
<dbReference type="InterPro" id="IPR027417">
    <property type="entry name" value="P-loop_NTPase"/>
</dbReference>
<keyword evidence="6" id="KW-0547">Nucleotide-binding</keyword>
<dbReference type="Pfam" id="PF00005">
    <property type="entry name" value="ABC_tran"/>
    <property type="match status" value="2"/>
</dbReference>
<dbReference type="PANTHER" id="PTHR43790">
    <property type="entry name" value="CARBOHYDRATE TRANSPORT ATP-BINDING PROTEIN MG119-RELATED"/>
    <property type="match status" value="1"/>
</dbReference>
<dbReference type="GO" id="GO:0005524">
    <property type="term" value="F:ATP binding"/>
    <property type="evidence" value="ECO:0007669"/>
    <property type="project" value="UniProtKB-KW"/>
</dbReference>
<protein>
    <submittedName>
        <fullName evidence="11">Nucleoside ABC transporter ATP-binding protein</fullName>
    </submittedName>
</protein>
<dbReference type="PROSITE" id="PS00211">
    <property type="entry name" value="ABC_TRANSPORTER_1"/>
    <property type="match status" value="1"/>
</dbReference>